<gene>
    <name evidence="1" type="ORF">GQA94_15190</name>
</gene>
<dbReference type="Proteomes" id="UP000438983">
    <property type="component" value="Chromosome"/>
</dbReference>
<dbReference type="AlphaFoldDB" id="A0A6I6LYA4"/>
<proteinExistence type="predicted"/>
<dbReference type="OrthoDB" id="6992731at2"/>
<organism evidence="1 2">
    <name type="scientific">Stutzerimonas stutzeri</name>
    <name type="common">Pseudomonas stutzeri</name>
    <dbReference type="NCBI Taxonomy" id="316"/>
    <lineage>
        <taxon>Bacteria</taxon>
        <taxon>Pseudomonadati</taxon>
        <taxon>Pseudomonadota</taxon>
        <taxon>Gammaproteobacteria</taxon>
        <taxon>Pseudomonadales</taxon>
        <taxon>Pseudomonadaceae</taxon>
        <taxon>Stutzerimonas</taxon>
    </lineage>
</organism>
<sequence>MKPVPEPYLGVWRRRLLTTTAGHRDETSEVYWLQTAHLHADVRIPHPPTEAPAASLATCTHAQQQALCEQAGFAGVTDVQDDVCQWHRLIDYQPPGGPPDIGCMRFEGPDRLIEDGLDGSYHEIWHRVPESQGTHWELWLRSADEPTRQACLLVAGDYFMFAADRPATLDADGAHLREQLARVSPAQRLDLLACEISFGRHRNGATPWMISHSTLPGRVGDNLLRSYWNFSDASGVPEQDLARIGGFAPPLGWVRVATPTPNTLQEVFA</sequence>
<protein>
    <submittedName>
        <fullName evidence="1">Uncharacterized protein</fullName>
    </submittedName>
</protein>
<evidence type="ECO:0000313" key="1">
    <source>
        <dbReference type="EMBL" id="QGZ31341.1"/>
    </source>
</evidence>
<accession>A0A6I6LYA4</accession>
<dbReference type="RefSeq" id="WP_158188802.1">
    <property type="nucleotide sequence ID" value="NZ_CP046902.1"/>
</dbReference>
<name>A0A6I6LYA4_STUST</name>
<evidence type="ECO:0000313" key="2">
    <source>
        <dbReference type="Proteomes" id="UP000438983"/>
    </source>
</evidence>
<reference evidence="1 2" key="1">
    <citation type="submission" date="2019-12" db="EMBL/GenBank/DDBJ databases">
        <title>Complete genome sequence of Pseudomonas stutzeri.</title>
        <authorList>
            <person name="Lim S.R."/>
            <person name="Kim J.H."/>
        </authorList>
    </citation>
    <scope>NUCLEOTIDE SEQUENCE [LARGE SCALE GENOMIC DNA]</scope>
    <source>
        <strain evidence="1 2">PM101005</strain>
    </source>
</reference>
<dbReference type="EMBL" id="CP046902">
    <property type="protein sequence ID" value="QGZ31341.1"/>
    <property type="molecule type" value="Genomic_DNA"/>
</dbReference>